<evidence type="ECO:0000313" key="5">
    <source>
        <dbReference type="Proteomes" id="UP000823674"/>
    </source>
</evidence>
<feature type="compositionally biased region" description="Basic and acidic residues" evidence="1">
    <location>
        <begin position="364"/>
        <end position="376"/>
    </location>
</feature>
<feature type="domain" description="Zinc knuckle CX2CX4HX4C" evidence="3">
    <location>
        <begin position="212"/>
        <end position="260"/>
    </location>
</feature>
<feature type="domain" description="DUF4283" evidence="2">
    <location>
        <begin position="84"/>
        <end position="159"/>
    </location>
</feature>
<name>A0ABQ7KR72_BRACM</name>
<feature type="compositionally biased region" description="Polar residues" evidence="1">
    <location>
        <begin position="398"/>
        <end position="413"/>
    </location>
</feature>
<keyword evidence="5" id="KW-1185">Reference proteome</keyword>
<feature type="region of interest" description="Disordered" evidence="1">
    <location>
        <begin position="568"/>
        <end position="591"/>
    </location>
</feature>
<dbReference type="PANTHER" id="PTHR31286">
    <property type="entry name" value="GLYCINE-RICH CELL WALL STRUCTURAL PROTEIN 1.8-LIKE"/>
    <property type="match status" value="1"/>
</dbReference>
<protein>
    <recommendedName>
        <fullName evidence="6">DUF4283 domain-containing protein</fullName>
    </recommendedName>
</protein>
<feature type="region of interest" description="Disordered" evidence="1">
    <location>
        <begin position="285"/>
        <end position="431"/>
    </location>
</feature>
<dbReference type="Pfam" id="PF14111">
    <property type="entry name" value="DUF4283"/>
    <property type="match status" value="1"/>
</dbReference>
<gene>
    <name evidence="4" type="primary">A10p006970.1_BraROA</name>
    <name evidence="4" type="ORF">IGI04_040375</name>
</gene>
<dbReference type="EMBL" id="JADBGQ010000010">
    <property type="protein sequence ID" value="KAG5375779.1"/>
    <property type="molecule type" value="Genomic_DNA"/>
</dbReference>
<evidence type="ECO:0000259" key="2">
    <source>
        <dbReference type="Pfam" id="PF14111"/>
    </source>
</evidence>
<comment type="caution">
    <text evidence="4">The sequence shown here is derived from an EMBL/GenBank/DDBJ whole genome shotgun (WGS) entry which is preliminary data.</text>
</comment>
<dbReference type="Proteomes" id="UP000823674">
    <property type="component" value="Chromosome A10"/>
</dbReference>
<dbReference type="PANTHER" id="PTHR31286:SF162">
    <property type="entry name" value="DUF4283 DOMAIN-CONTAINING PROTEIN-RELATED"/>
    <property type="match status" value="1"/>
</dbReference>
<feature type="compositionally biased region" description="Basic and acidic residues" evidence="1">
    <location>
        <begin position="339"/>
        <end position="351"/>
    </location>
</feature>
<organism evidence="4 5">
    <name type="scientific">Brassica rapa subsp. trilocularis</name>
    <dbReference type="NCBI Taxonomy" id="1813537"/>
    <lineage>
        <taxon>Eukaryota</taxon>
        <taxon>Viridiplantae</taxon>
        <taxon>Streptophyta</taxon>
        <taxon>Embryophyta</taxon>
        <taxon>Tracheophyta</taxon>
        <taxon>Spermatophyta</taxon>
        <taxon>Magnoliopsida</taxon>
        <taxon>eudicotyledons</taxon>
        <taxon>Gunneridae</taxon>
        <taxon>Pentapetalae</taxon>
        <taxon>rosids</taxon>
        <taxon>malvids</taxon>
        <taxon>Brassicales</taxon>
        <taxon>Brassicaceae</taxon>
        <taxon>Brassiceae</taxon>
        <taxon>Brassica</taxon>
    </lineage>
</organism>
<reference evidence="4 5" key="1">
    <citation type="submission" date="2021-03" db="EMBL/GenBank/DDBJ databases">
        <authorList>
            <person name="King G.J."/>
            <person name="Bancroft I."/>
            <person name="Baten A."/>
            <person name="Bloomfield J."/>
            <person name="Borpatragohain P."/>
            <person name="He Z."/>
            <person name="Irish N."/>
            <person name="Irwin J."/>
            <person name="Liu K."/>
            <person name="Mauleon R.P."/>
            <person name="Moore J."/>
            <person name="Morris R."/>
            <person name="Ostergaard L."/>
            <person name="Wang B."/>
            <person name="Wells R."/>
        </authorList>
    </citation>
    <scope>NUCLEOTIDE SEQUENCE [LARGE SCALE GENOMIC DNA]</scope>
    <source>
        <strain evidence="4">R-o-18</strain>
        <tissue evidence="4">Leaf</tissue>
    </source>
</reference>
<feature type="non-terminal residue" evidence="4">
    <location>
        <position position="791"/>
    </location>
</feature>
<evidence type="ECO:0008006" key="6">
    <source>
        <dbReference type="Google" id="ProtNLM"/>
    </source>
</evidence>
<feature type="compositionally biased region" description="Basic and acidic residues" evidence="1">
    <location>
        <begin position="383"/>
        <end position="397"/>
    </location>
</feature>
<accession>A0ABQ7KR72</accession>
<evidence type="ECO:0000256" key="1">
    <source>
        <dbReference type="SAM" id="MobiDB-lite"/>
    </source>
</evidence>
<dbReference type="InterPro" id="IPR040256">
    <property type="entry name" value="At4g02000-like"/>
</dbReference>
<evidence type="ECO:0000313" key="4">
    <source>
        <dbReference type="EMBL" id="KAG5375779.1"/>
    </source>
</evidence>
<feature type="compositionally biased region" description="Basic and acidic residues" evidence="1">
    <location>
        <begin position="290"/>
        <end position="317"/>
    </location>
</feature>
<dbReference type="InterPro" id="IPR025558">
    <property type="entry name" value="DUF4283"/>
</dbReference>
<dbReference type="InterPro" id="IPR025836">
    <property type="entry name" value="Zn_knuckle_CX2CX4HX4C"/>
</dbReference>
<sequence length="791" mass="91087">MATSEIETFFGVLSSGVVSFPRDVSSMEAALVSSEPWQILIGLDLVSFDLIILKARGKGILLEDEDEPIQLVDDEDPHTIREYRMSLIGKVLNPKKQNVEKLISHMPTQWGVQDRVTANDLGNGKFLFNFPSEGDIKLVLQQGPFHYNFCMFVLVRWEPIVHDDYPWTIPFWVEITGIPLHLWTVKNLRSIGGKLGHIDTMELSAGRLLVDVDTRKPMIFTKKASSPEGDEVSLHFTYDKLFKHCKYCGFLSHEEALCPKKQEDFRQQAKQASVFSRVQLPTDSLSHQPLLRDSHERERYHDRMDRNLDLRKDRRSTNYDVPVNASNRTGFEASNRGYAPERHSRRQEGNRWSRPVSRHSHRYAPYEHKNQLSWRERNKHVEKKGDDSFVNKEDHATKTQGLQPSSSYIGQTEQPHDKRSSGKKLASTIITPSRDEVSNDDNVTFRYKEITRAFDFSNTENVVPHDEDEGQIIGALQDMDMGEVGETAIIVAPQQEAWMECDDISDDLLGEELNEMDRVVSSRQVDQVPMGAVKKIKGKRSTSSKGSSRHRVPLGLSSRKAELFRRGSPRMRNAVLPPSGETKENGQPRPTLSEWRRQHNVNSAKLVVELKEKESKEWNIGLLEDYVHPDDISLVRSMAISSTHRRDTFCWNYTRNGQYTVKSGYWVAQNLLKPEEGKELLEPNQVLSLGSICMLDGSWTASDRFSGCGWPRLLGPFAESYFLLVVLFRSGYPDHLKHQPYHHQFEKTIRPPMTEQENNTCTIRFRNYNYRNNLCSLTCSHNFHFYFINEW</sequence>
<dbReference type="Pfam" id="PF14392">
    <property type="entry name" value="zf-CCHC_4"/>
    <property type="match status" value="1"/>
</dbReference>
<proteinExistence type="predicted"/>
<evidence type="ECO:0000259" key="3">
    <source>
        <dbReference type="Pfam" id="PF14392"/>
    </source>
</evidence>